<accession>A0A917I5Z5</accession>
<evidence type="ECO:0000313" key="1">
    <source>
        <dbReference type="EMBL" id="GGH14829.1"/>
    </source>
</evidence>
<gene>
    <name evidence="1" type="ORF">GCM10007036_14400</name>
</gene>
<dbReference type="RefSeq" id="WP_188516974.1">
    <property type="nucleotide sequence ID" value="NZ_BMES01000001.1"/>
</dbReference>
<name>A0A917I5Z5_9HYPH</name>
<evidence type="ECO:0000313" key="2">
    <source>
        <dbReference type="Proteomes" id="UP000603912"/>
    </source>
</evidence>
<reference evidence="1" key="2">
    <citation type="submission" date="2020-09" db="EMBL/GenBank/DDBJ databases">
        <authorList>
            <person name="Sun Q."/>
            <person name="Zhou Y."/>
        </authorList>
    </citation>
    <scope>NUCLEOTIDE SEQUENCE</scope>
    <source>
        <strain evidence="1">CGMCC 1.12214</strain>
    </source>
</reference>
<proteinExistence type="predicted"/>
<keyword evidence="2" id="KW-1185">Reference proteome</keyword>
<organism evidence="1 2">
    <name type="scientific">Alsobacter metallidurans</name>
    <dbReference type="NCBI Taxonomy" id="340221"/>
    <lineage>
        <taxon>Bacteria</taxon>
        <taxon>Pseudomonadati</taxon>
        <taxon>Pseudomonadota</taxon>
        <taxon>Alphaproteobacteria</taxon>
        <taxon>Hyphomicrobiales</taxon>
        <taxon>Alsobacteraceae</taxon>
        <taxon>Alsobacter</taxon>
    </lineage>
</organism>
<dbReference type="Proteomes" id="UP000603912">
    <property type="component" value="Unassembled WGS sequence"/>
</dbReference>
<protein>
    <submittedName>
        <fullName evidence="1">Uncharacterized protein</fullName>
    </submittedName>
</protein>
<reference evidence="1" key="1">
    <citation type="journal article" date="2014" name="Int. J. Syst. Evol. Microbiol.">
        <title>Complete genome sequence of Corynebacterium casei LMG S-19264T (=DSM 44701T), isolated from a smear-ripened cheese.</title>
        <authorList>
            <consortium name="US DOE Joint Genome Institute (JGI-PGF)"/>
            <person name="Walter F."/>
            <person name="Albersmeier A."/>
            <person name="Kalinowski J."/>
            <person name="Ruckert C."/>
        </authorList>
    </citation>
    <scope>NUCLEOTIDE SEQUENCE</scope>
    <source>
        <strain evidence="1">CGMCC 1.12214</strain>
    </source>
</reference>
<dbReference type="AlphaFoldDB" id="A0A917I5Z5"/>
<sequence>MASHAGWTEVVAYAAATRPAPTWNAATGTGGGAGTAGTGSKATTATAFAINGTATIAGVFLTTVNTKSGTTGTLFSAGAFTGGNRAVVNGDTLNVTYTAQN</sequence>
<comment type="caution">
    <text evidence="1">The sequence shown here is derived from an EMBL/GenBank/DDBJ whole genome shotgun (WGS) entry which is preliminary data.</text>
</comment>
<dbReference type="EMBL" id="BMES01000001">
    <property type="protein sequence ID" value="GGH14829.1"/>
    <property type="molecule type" value="Genomic_DNA"/>
</dbReference>